<dbReference type="Proteomes" id="UP001163105">
    <property type="component" value="Unassembled WGS sequence"/>
</dbReference>
<feature type="compositionally biased region" description="Basic and acidic residues" evidence="1">
    <location>
        <begin position="40"/>
        <end position="52"/>
    </location>
</feature>
<sequence>MFATGQTGSGAEQVAQLDEASASDGSLSESPINQHQCVPSERDTRTSGRDGQNDLINRVTTAARASYPYTIEGKTATLKEEISGATIPEHAQRKTALQELFQELSPQDIEDLHRTIFENEVGLNRRDLPAVWQQVWDALQSSRAYALEEELQLPRTSCIFVDIDTDGDLVVSVKIGRLKGLRLCADWKLLTHLRYM</sequence>
<protein>
    <submittedName>
        <fullName evidence="2">HMG box protein</fullName>
    </submittedName>
</protein>
<feature type="region of interest" description="Disordered" evidence="1">
    <location>
        <begin position="1"/>
        <end position="56"/>
    </location>
</feature>
<gene>
    <name evidence="2" type="ORF">O9K51_03616</name>
</gene>
<evidence type="ECO:0000313" key="3">
    <source>
        <dbReference type="Proteomes" id="UP001163105"/>
    </source>
</evidence>
<dbReference type="AlphaFoldDB" id="A0AB34G0R9"/>
<organism evidence="2 3">
    <name type="scientific">Purpureocillium lavendulum</name>
    <dbReference type="NCBI Taxonomy" id="1247861"/>
    <lineage>
        <taxon>Eukaryota</taxon>
        <taxon>Fungi</taxon>
        <taxon>Dikarya</taxon>
        <taxon>Ascomycota</taxon>
        <taxon>Pezizomycotina</taxon>
        <taxon>Sordariomycetes</taxon>
        <taxon>Hypocreomycetidae</taxon>
        <taxon>Hypocreales</taxon>
        <taxon>Ophiocordycipitaceae</taxon>
        <taxon>Purpureocillium</taxon>
    </lineage>
</organism>
<evidence type="ECO:0000313" key="2">
    <source>
        <dbReference type="EMBL" id="KAJ6445210.1"/>
    </source>
</evidence>
<proteinExistence type="predicted"/>
<evidence type="ECO:0000256" key="1">
    <source>
        <dbReference type="SAM" id="MobiDB-lite"/>
    </source>
</evidence>
<dbReference type="EMBL" id="JAQHRD010000002">
    <property type="protein sequence ID" value="KAJ6445210.1"/>
    <property type="molecule type" value="Genomic_DNA"/>
</dbReference>
<accession>A0AB34G0R9</accession>
<comment type="caution">
    <text evidence="2">The sequence shown here is derived from an EMBL/GenBank/DDBJ whole genome shotgun (WGS) entry which is preliminary data.</text>
</comment>
<name>A0AB34G0R9_9HYPO</name>
<feature type="compositionally biased region" description="Polar residues" evidence="1">
    <location>
        <begin position="23"/>
        <end position="37"/>
    </location>
</feature>
<keyword evidence="3" id="KW-1185">Reference proteome</keyword>
<feature type="compositionally biased region" description="Polar residues" evidence="1">
    <location>
        <begin position="1"/>
        <end position="10"/>
    </location>
</feature>
<reference evidence="2" key="1">
    <citation type="submission" date="2023-01" db="EMBL/GenBank/DDBJ databases">
        <title>The growth and conidiation of Purpureocillium lavendulum are regulated by nitrogen source and histone H3K14 acetylation.</title>
        <authorList>
            <person name="Tang P."/>
            <person name="Han J."/>
            <person name="Zhang C."/>
            <person name="Tang P."/>
            <person name="Qi F."/>
            <person name="Zhang K."/>
            <person name="Liang L."/>
        </authorList>
    </citation>
    <scope>NUCLEOTIDE SEQUENCE</scope>
    <source>
        <strain evidence="2">YMF1.00683</strain>
    </source>
</reference>